<protein>
    <submittedName>
        <fullName evidence="3">RcnB family protein</fullName>
    </submittedName>
</protein>
<evidence type="ECO:0000313" key="4">
    <source>
        <dbReference type="Proteomes" id="UP000516057"/>
    </source>
</evidence>
<feature type="chain" id="PRO_5028987928" evidence="2">
    <location>
        <begin position="42"/>
        <end position="201"/>
    </location>
</feature>
<feature type="signal peptide" evidence="2">
    <location>
        <begin position="1"/>
        <end position="41"/>
    </location>
</feature>
<dbReference type="Proteomes" id="UP000516057">
    <property type="component" value="Chromosome"/>
</dbReference>
<evidence type="ECO:0000313" key="3">
    <source>
        <dbReference type="EMBL" id="QNP59755.1"/>
    </source>
</evidence>
<organism evidence="3 4">
    <name type="scientific">Paenacidovorax monticola</name>
    <dbReference type="NCBI Taxonomy" id="1926868"/>
    <lineage>
        <taxon>Bacteria</taxon>
        <taxon>Pseudomonadati</taxon>
        <taxon>Pseudomonadota</taxon>
        <taxon>Betaproteobacteria</taxon>
        <taxon>Burkholderiales</taxon>
        <taxon>Comamonadaceae</taxon>
        <taxon>Paenacidovorax</taxon>
    </lineage>
</organism>
<dbReference type="AlphaFoldDB" id="A0A7H0HGT9"/>
<dbReference type="Gene3D" id="3.10.450.160">
    <property type="entry name" value="inner membrane protein cigr"/>
    <property type="match status" value="1"/>
</dbReference>
<feature type="compositionally biased region" description="Gly residues" evidence="1">
    <location>
        <begin position="49"/>
        <end position="62"/>
    </location>
</feature>
<sequence length="201" mass="20962">MTSLPPVPLRSSGAFARRAVPLALALALSSLLAAVAPPAWAERPEWAGQGQGHGQGRGGGHGPKAERERGQGPGGRQDGGPQPMARQGGGDGVSVRVGAYFTAPQRTALQGYFGDQYRAGKCPPGLAKKHNGCMPPGQARKWAVGRPLPRDVVYYPLPQSVVVQIGMPPAGYRYVRVASDILLIAIGTGMVIDALQDLGQL</sequence>
<dbReference type="KEGG" id="amon:H9L24_01795"/>
<gene>
    <name evidence="3" type="ORF">H9L24_01795</name>
</gene>
<keyword evidence="2" id="KW-0732">Signal</keyword>
<feature type="region of interest" description="Disordered" evidence="1">
    <location>
        <begin position="44"/>
        <end position="90"/>
    </location>
</feature>
<dbReference type="RefSeq" id="WP_187736737.1">
    <property type="nucleotide sequence ID" value="NZ_CP060790.1"/>
</dbReference>
<dbReference type="EMBL" id="CP060790">
    <property type="protein sequence ID" value="QNP59755.1"/>
    <property type="molecule type" value="Genomic_DNA"/>
</dbReference>
<keyword evidence="4" id="KW-1185">Reference proteome</keyword>
<reference evidence="3 4" key="1">
    <citation type="submission" date="2020-08" db="EMBL/GenBank/DDBJ databases">
        <title>Genome sequence of Acidovorax monticola KACC 19171T.</title>
        <authorList>
            <person name="Hyun D.-W."/>
            <person name="Bae J.-W."/>
        </authorList>
    </citation>
    <scope>NUCLEOTIDE SEQUENCE [LARGE SCALE GENOMIC DNA]</scope>
    <source>
        <strain evidence="3 4">KACC 19171</strain>
    </source>
</reference>
<evidence type="ECO:0000256" key="1">
    <source>
        <dbReference type="SAM" id="MobiDB-lite"/>
    </source>
</evidence>
<accession>A0A7H0HGT9</accession>
<proteinExistence type="predicted"/>
<evidence type="ECO:0000256" key="2">
    <source>
        <dbReference type="SAM" id="SignalP"/>
    </source>
</evidence>
<name>A0A7H0HGT9_9BURK</name>